<evidence type="ECO:0000256" key="2">
    <source>
        <dbReference type="ARBA" id="ARBA00007049"/>
    </source>
</evidence>
<reference evidence="8" key="1">
    <citation type="submission" date="2021-01" db="EMBL/GenBank/DDBJ databases">
        <authorList>
            <person name="Corre E."/>
            <person name="Pelletier E."/>
            <person name="Niang G."/>
            <person name="Scheremetjew M."/>
            <person name="Finn R."/>
            <person name="Kale V."/>
            <person name="Holt S."/>
            <person name="Cochrane G."/>
            <person name="Meng A."/>
            <person name="Brown T."/>
            <person name="Cohen L."/>
        </authorList>
    </citation>
    <scope>NUCLEOTIDE SEQUENCE</scope>
    <source>
        <strain evidence="8">CCMP 410</strain>
    </source>
</reference>
<feature type="region of interest" description="Disordered" evidence="6">
    <location>
        <begin position="1"/>
        <end position="161"/>
    </location>
</feature>
<keyword evidence="3 7" id="KW-0812">Transmembrane</keyword>
<comment type="similarity">
    <text evidence="2">Belongs to the CCC1 family.</text>
</comment>
<evidence type="ECO:0000256" key="7">
    <source>
        <dbReference type="SAM" id="Phobius"/>
    </source>
</evidence>
<organism evidence="8">
    <name type="scientific">Grammatophora oceanica</name>
    <dbReference type="NCBI Taxonomy" id="210454"/>
    <lineage>
        <taxon>Eukaryota</taxon>
        <taxon>Sar</taxon>
        <taxon>Stramenopiles</taxon>
        <taxon>Ochrophyta</taxon>
        <taxon>Bacillariophyta</taxon>
        <taxon>Fragilariophyceae</taxon>
        <taxon>Fragilariophycidae</taxon>
        <taxon>Rhabdonematales</taxon>
        <taxon>Grammatophoraceae</taxon>
        <taxon>Grammatophora</taxon>
    </lineage>
</organism>
<evidence type="ECO:0000256" key="1">
    <source>
        <dbReference type="ARBA" id="ARBA00004127"/>
    </source>
</evidence>
<dbReference type="EMBL" id="HBGK01019472">
    <property type="protein sequence ID" value="CAD9280966.1"/>
    <property type="molecule type" value="Transcribed_RNA"/>
</dbReference>
<keyword evidence="5 7" id="KW-0472">Membrane</keyword>
<keyword evidence="4 7" id="KW-1133">Transmembrane helix</keyword>
<evidence type="ECO:0000256" key="4">
    <source>
        <dbReference type="ARBA" id="ARBA00022989"/>
    </source>
</evidence>
<dbReference type="InterPro" id="IPR008217">
    <property type="entry name" value="Ccc1_fam"/>
</dbReference>
<feature type="transmembrane region" description="Helical" evidence="7">
    <location>
        <begin position="566"/>
        <end position="586"/>
    </location>
</feature>
<feature type="compositionally biased region" description="Low complexity" evidence="6">
    <location>
        <begin position="108"/>
        <end position="148"/>
    </location>
</feature>
<feature type="transmembrane region" description="Helical" evidence="7">
    <location>
        <begin position="602"/>
        <end position="622"/>
    </location>
</feature>
<feature type="transmembrane region" description="Helical" evidence="7">
    <location>
        <begin position="505"/>
        <end position="530"/>
    </location>
</feature>
<feature type="compositionally biased region" description="Low complexity" evidence="6">
    <location>
        <begin position="72"/>
        <end position="87"/>
    </location>
</feature>
<dbReference type="AlphaFoldDB" id="A0A7S1Y4E7"/>
<sequence length="639" mass="67849">MIDLQIAYSKQEEDPSAAAASPPPPPAPDALPPRDDDSASHQARMTMYTATPPMQRVLKSITDEPVLKPMPSSSTTTATTSSTTTRSILPNYGAVTSSSSNYGGGGMTATSTTSNSYASGTTATNSPPPTQLSSLQQQQQLHPPQYQLNSSSMSPEDPENPTMVGMGQIVFSSDYPREGYGVSYQQQQQQLSPSDSEERRERMLLMMNSEHPEHPDYVLETGGVGGILTPEDHHGLHHHHHHHTGAGVQPSSKDEACCCCCWNPMVHWFRNSLWTEAVLRSVCFGAIDGTLTGAGIVATFVGLGLLENIGSSASSNGGDDDFSAQQIDLSSMMMVIMMCVCFTACVSDSIGMALGHVWSTHWTASQAAQAQKEQRIECHIRPTEAKARLVDLLLSRGMLKIDAISVADTLEGYPDLFLCALLGSSGGDMALFGAGDDAGGGGGGGGAAGMVAGGMRTSSRDRGLVMAGANNTYTKQSYGQFKEWEHDPEVASVSQATKEAQIEGLAMMLSFSLVSLIPSLVYLGTCWALQSSAASSSSSYSSTTMTTTTTTSSFSADDGDDNGGAVSIPTMAMSLGSVWMLGLGIWKSRFMGESPSNTNSGWIFGMETVLVLWICVVSAYAVGRGLWWTVLLKHHEQTS</sequence>
<proteinExistence type="inferred from homology"/>
<evidence type="ECO:0000256" key="6">
    <source>
        <dbReference type="SAM" id="MobiDB-lite"/>
    </source>
</evidence>
<comment type="subcellular location">
    <subcellularLocation>
        <location evidence="1">Endomembrane system</location>
        <topology evidence="1">Multi-pass membrane protein</topology>
    </subcellularLocation>
</comment>
<evidence type="ECO:0000256" key="3">
    <source>
        <dbReference type="ARBA" id="ARBA00022692"/>
    </source>
</evidence>
<gene>
    <name evidence="8" type="ORF">GOCE00092_LOCUS9876</name>
</gene>
<feature type="compositionally biased region" description="Pro residues" evidence="6">
    <location>
        <begin position="21"/>
        <end position="31"/>
    </location>
</feature>
<evidence type="ECO:0000256" key="5">
    <source>
        <dbReference type="ARBA" id="ARBA00023136"/>
    </source>
</evidence>
<name>A0A7S1Y4E7_9STRA</name>
<dbReference type="Pfam" id="PF01988">
    <property type="entry name" value="VIT1"/>
    <property type="match status" value="1"/>
</dbReference>
<protein>
    <submittedName>
        <fullName evidence="8">Uncharacterized protein</fullName>
    </submittedName>
</protein>
<accession>A0A7S1Y4E7</accession>
<evidence type="ECO:0000313" key="8">
    <source>
        <dbReference type="EMBL" id="CAD9280966.1"/>
    </source>
</evidence>